<dbReference type="Proteomes" id="UP000297245">
    <property type="component" value="Unassembled WGS sequence"/>
</dbReference>
<accession>A0A4S8MD00</accession>
<dbReference type="EMBL" id="ML179107">
    <property type="protein sequence ID" value="THV00212.1"/>
    <property type="molecule type" value="Genomic_DNA"/>
</dbReference>
<dbReference type="AlphaFoldDB" id="A0A4S8MD00"/>
<feature type="domain" description="DUF6534" evidence="2">
    <location>
        <begin position="174"/>
        <end position="261"/>
    </location>
</feature>
<dbReference type="PANTHER" id="PTHR40465">
    <property type="entry name" value="CHROMOSOME 1, WHOLE GENOME SHOTGUN SEQUENCE"/>
    <property type="match status" value="1"/>
</dbReference>
<feature type="transmembrane region" description="Helical" evidence="1">
    <location>
        <begin position="57"/>
        <end position="75"/>
    </location>
</feature>
<keyword evidence="1" id="KW-0472">Membrane</keyword>
<keyword evidence="1" id="KW-0812">Transmembrane</keyword>
<feature type="transmembrane region" description="Helical" evidence="1">
    <location>
        <begin position="169"/>
        <end position="190"/>
    </location>
</feature>
<dbReference type="InterPro" id="IPR045339">
    <property type="entry name" value="DUF6534"/>
</dbReference>
<protein>
    <recommendedName>
        <fullName evidence="2">DUF6534 domain-containing protein</fullName>
    </recommendedName>
</protein>
<feature type="transmembrane region" description="Helical" evidence="1">
    <location>
        <begin position="128"/>
        <end position="149"/>
    </location>
</feature>
<sequence length="333" mass="35911">MSAVNDTGLPLIPDNIGIIAGPVIIGINVNWGLLGVAVVQLYIYHLSAPKDGKLIKTMVYVLGALEFIQSVLASVDSYHWFAAGFGNMKTLDDPYISAFDSPFLGGIIALMVQLFFCHRIWILHRSYIIVTVVAAMSFTQAAGAMAVGIQGHIGGSLALIPKHLVAEILWLAGSALADTLIAITMTYTLLKSRNNMLPASNKLILKIVRLIIETNTLTASIALLALICVLAFPDKPTLSVPVAYTFGKLYTNTFLAALNNRLLLQQRKTLISFSGGTTNAASQVPSGQRQDLGSPVAESYDLGVRMHTEVYTYADNTQEPHSASKYENSLNNA</sequence>
<gene>
    <name evidence="3" type="ORF">K435DRAFT_751372</name>
</gene>
<proteinExistence type="predicted"/>
<keyword evidence="4" id="KW-1185">Reference proteome</keyword>
<dbReference type="Pfam" id="PF20152">
    <property type="entry name" value="DUF6534"/>
    <property type="match status" value="1"/>
</dbReference>
<keyword evidence="1" id="KW-1133">Transmembrane helix</keyword>
<feature type="transmembrane region" description="Helical" evidence="1">
    <location>
        <begin position="95"/>
        <end position="116"/>
    </location>
</feature>
<evidence type="ECO:0000313" key="3">
    <source>
        <dbReference type="EMBL" id="THV00212.1"/>
    </source>
</evidence>
<evidence type="ECO:0000256" key="1">
    <source>
        <dbReference type="SAM" id="Phobius"/>
    </source>
</evidence>
<reference evidence="3 4" key="1">
    <citation type="journal article" date="2019" name="Nat. Ecol. Evol.">
        <title>Megaphylogeny resolves global patterns of mushroom evolution.</title>
        <authorList>
            <person name="Varga T."/>
            <person name="Krizsan K."/>
            <person name="Foldi C."/>
            <person name="Dima B."/>
            <person name="Sanchez-Garcia M."/>
            <person name="Sanchez-Ramirez S."/>
            <person name="Szollosi G.J."/>
            <person name="Szarkandi J.G."/>
            <person name="Papp V."/>
            <person name="Albert L."/>
            <person name="Andreopoulos W."/>
            <person name="Angelini C."/>
            <person name="Antonin V."/>
            <person name="Barry K.W."/>
            <person name="Bougher N.L."/>
            <person name="Buchanan P."/>
            <person name="Buyck B."/>
            <person name="Bense V."/>
            <person name="Catcheside P."/>
            <person name="Chovatia M."/>
            <person name="Cooper J."/>
            <person name="Damon W."/>
            <person name="Desjardin D."/>
            <person name="Finy P."/>
            <person name="Geml J."/>
            <person name="Haridas S."/>
            <person name="Hughes K."/>
            <person name="Justo A."/>
            <person name="Karasinski D."/>
            <person name="Kautmanova I."/>
            <person name="Kiss B."/>
            <person name="Kocsube S."/>
            <person name="Kotiranta H."/>
            <person name="LaButti K.M."/>
            <person name="Lechner B.E."/>
            <person name="Liimatainen K."/>
            <person name="Lipzen A."/>
            <person name="Lukacs Z."/>
            <person name="Mihaltcheva S."/>
            <person name="Morgado L.N."/>
            <person name="Niskanen T."/>
            <person name="Noordeloos M.E."/>
            <person name="Ohm R.A."/>
            <person name="Ortiz-Santana B."/>
            <person name="Ovrebo C."/>
            <person name="Racz N."/>
            <person name="Riley R."/>
            <person name="Savchenko A."/>
            <person name="Shiryaev A."/>
            <person name="Soop K."/>
            <person name="Spirin V."/>
            <person name="Szebenyi C."/>
            <person name="Tomsovsky M."/>
            <person name="Tulloss R.E."/>
            <person name="Uehling J."/>
            <person name="Grigoriev I.V."/>
            <person name="Vagvolgyi C."/>
            <person name="Papp T."/>
            <person name="Martin F.M."/>
            <person name="Miettinen O."/>
            <person name="Hibbett D.S."/>
            <person name="Nagy L.G."/>
        </authorList>
    </citation>
    <scope>NUCLEOTIDE SEQUENCE [LARGE SCALE GENOMIC DNA]</scope>
    <source>
        <strain evidence="3 4">CBS 962.96</strain>
    </source>
</reference>
<dbReference type="PANTHER" id="PTHR40465:SF1">
    <property type="entry name" value="DUF6534 DOMAIN-CONTAINING PROTEIN"/>
    <property type="match status" value="1"/>
</dbReference>
<evidence type="ECO:0000259" key="2">
    <source>
        <dbReference type="Pfam" id="PF20152"/>
    </source>
</evidence>
<organism evidence="3 4">
    <name type="scientific">Dendrothele bispora (strain CBS 962.96)</name>
    <dbReference type="NCBI Taxonomy" id="1314807"/>
    <lineage>
        <taxon>Eukaryota</taxon>
        <taxon>Fungi</taxon>
        <taxon>Dikarya</taxon>
        <taxon>Basidiomycota</taxon>
        <taxon>Agaricomycotina</taxon>
        <taxon>Agaricomycetes</taxon>
        <taxon>Agaricomycetidae</taxon>
        <taxon>Agaricales</taxon>
        <taxon>Agaricales incertae sedis</taxon>
        <taxon>Dendrothele</taxon>
    </lineage>
</organism>
<feature type="transmembrane region" description="Helical" evidence="1">
    <location>
        <begin position="16"/>
        <end position="45"/>
    </location>
</feature>
<name>A0A4S8MD00_DENBC</name>
<feature type="transmembrane region" description="Helical" evidence="1">
    <location>
        <begin position="238"/>
        <end position="258"/>
    </location>
</feature>
<evidence type="ECO:0000313" key="4">
    <source>
        <dbReference type="Proteomes" id="UP000297245"/>
    </source>
</evidence>
<feature type="transmembrane region" description="Helical" evidence="1">
    <location>
        <begin position="210"/>
        <end position="232"/>
    </location>
</feature>
<dbReference type="OrthoDB" id="3223377at2759"/>